<evidence type="ECO:0000313" key="2">
    <source>
        <dbReference type="Proteomes" id="UP001232148"/>
    </source>
</evidence>
<dbReference type="AlphaFoldDB" id="A0AAD9LT88"/>
<dbReference type="Proteomes" id="UP001232148">
    <property type="component" value="Unassembled WGS sequence"/>
</dbReference>
<reference evidence="1" key="1">
    <citation type="submission" date="2021-06" db="EMBL/GenBank/DDBJ databases">
        <title>Comparative genomics, transcriptomics and evolutionary studies reveal genomic signatures of adaptation to plant cell wall in hemibiotrophic fungi.</title>
        <authorList>
            <consortium name="DOE Joint Genome Institute"/>
            <person name="Baroncelli R."/>
            <person name="Diaz J.F."/>
            <person name="Benocci T."/>
            <person name="Peng M."/>
            <person name="Battaglia E."/>
            <person name="Haridas S."/>
            <person name="Andreopoulos W."/>
            <person name="Labutti K."/>
            <person name="Pangilinan J."/>
            <person name="Floch G.L."/>
            <person name="Makela M.R."/>
            <person name="Henrissat B."/>
            <person name="Grigoriev I.V."/>
            <person name="Crouch J.A."/>
            <person name="De Vries R.P."/>
            <person name="Sukno S.A."/>
            <person name="Thon M.R."/>
        </authorList>
    </citation>
    <scope>NUCLEOTIDE SEQUENCE</scope>
    <source>
        <strain evidence="1">MAFF235873</strain>
    </source>
</reference>
<organism evidence="1 2">
    <name type="scientific">Colletotrichum zoysiae</name>
    <dbReference type="NCBI Taxonomy" id="1216348"/>
    <lineage>
        <taxon>Eukaryota</taxon>
        <taxon>Fungi</taxon>
        <taxon>Dikarya</taxon>
        <taxon>Ascomycota</taxon>
        <taxon>Pezizomycotina</taxon>
        <taxon>Sordariomycetes</taxon>
        <taxon>Hypocreomycetidae</taxon>
        <taxon>Glomerellales</taxon>
        <taxon>Glomerellaceae</taxon>
        <taxon>Colletotrichum</taxon>
        <taxon>Colletotrichum graminicola species complex</taxon>
    </lineage>
</organism>
<dbReference type="EMBL" id="MU843146">
    <property type="protein sequence ID" value="KAK2021011.1"/>
    <property type="molecule type" value="Genomic_DNA"/>
</dbReference>
<sequence>MHQPRMRQEAETCLPCDPEAASRGWANVIAIWYCTYTTSAPNRIPVVSFEVGPGYHGAYLSLAVGLTCLNRTETRLQRPSSYGPCVESRGKIPPPASKILGMSSLQAAHAHAHAFFVCVFNPFFSSSFSSSPPMSPPWQAKSRPCLLDLPGLSLDPFVVITPVVEKRLIPRQGRAVERYGQA</sequence>
<comment type="caution">
    <text evidence="1">The sequence shown here is derived from an EMBL/GenBank/DDBJ whole genome shotgun (WGS) entry which is preliminary data.</text>
</comment>
<keyword evidence="2" id="KW-1185">Reference proteome</keyword>
<name>A0AAD9LT88_9PEZI</name>
<protein>
    <submittedName>
        <fullName evidence="1">Uncharacterized protein</fullName>
    </submittedName>
</protein>
<accession>A0AAD9LT88</accession>
<proteinExistence type="predicted"/>
<gene>
    <name evidence="1" type="ORF">LX32DRAFT_278786</name>
</gene>
<evidence type="ECO:0000313" key="1">
    <source>
        <dbReference type="EMBL" id="KAK2021011.1"/>
    </source>
</evidence>